<feature type="compositionally biased region" description="Low complexity" evidence="1">
    <location>
        <begin position="99"/>
        <end position="114"/>
    </location>
</feature>
<dbReference type="Gene3D" id="3.40.395.10">
    <property type="entry name" value="Adenoviral Proteinase, Chain A"/>
    <property type="match status" value="1"/>
</dbReference>
<keyword evidence="3" id="KW-1185">Reference proteome</keyword>
<protein>
    <recommendedName>
        <fullName evidence="4">Ubiquitin-like protease family profile domain-containing protein</fullName>
    </recommendedName>
</protein>
<sequence length="559" mass="62110">MAVLERGATERWFWSAGLCSRAAAVLERWPSGGAVAFEHERVFWRGASRAAKVAGEDSVAAKHTFAIGDEGEKSSSDDGSIPPPAPFDTNFETMEAEKSVSPSQSEPSPIQPIKNNEIEEGGSKGSENFDGDYRSKDADTSSNTVHDPLANVSADVPDSSQTVKNILESMKAKKSVGPSQSEPSPIQPVKYLENVVGKLSETIGKLSEHNWGNEDDTNVSKTKSVKNIDDDALKSVDHDKDQEDSKGSESNDDDLTNLGNKLADKSVRCNSPEPTSLHSGKVHEPLVSSSYDIFLNHHTILVILFCYYSQSNDDETDEVHSHALAGITIAMSYAETTPIKSVDCLNSKNSESTISVSKKCTHSSLIEKNKRKKSAAKMPDNSITIKAPRFVSTIYNKYIQSDFMEGKDFGESPAFVIISGCTYEALRNSLKPRGRIIDDKKLVQSTQNFDPERVKRELLRINKDYIIVKADLVSNFQRSCQVAEIFVRPLLDYAKKFPQCPQQCNNFDCSLYVMLFVEHFDGRILMKFKSTDVTQFRKVISHRLIYNEKNEVEISKFDA</sequence>
<evidence type="ECO:0000256" key="1">
    <source>
        <dbReference type="SAM" id="MobiDB-lite"/>
    </source>
</evidence>
<gene>
    <name evidence="2" type="ORF">NCGR_LOCUS64577</name>
</gene>
<feature type="region of interest" description="Disordered" evidence="1">
    <location>
        <begin position="207"/>
        <end position="281"/>
    </location>
</feature>
<organism evidence="2 3">
    <name type="scientific">Miscanthus lutarioriparius</name>
    <dbReference type="NCBI Taxonomy" id="422564"/>
    <lineage>
        <taxon>Eukaryota</taxon>
        <taxon>Viridiplantae</taxon>
        <taxon>Streptophyta</taxon>
        <taxon>Embryophyta</taxon>
        <taxon>Tracheophyta</taxon>
        <taxon>Spermatophyta</taxon>
        <taxon>Magnoliopsida</taxon>
        <taxon>Liliopsida</taxon>
        <taxon>Poales</taxon>
        <taxon>Poaceae</taxon>
        <taxon>PACMAD clade</taxon>
        <taxon>Panicoideae</taxon>
        <taxon>Andropogonodae</taxon>
        <taxon>Andropogoneae</taxon>
        <taxon>Saccharinae</taxon>
        <taxon>Miscanthus</taxon>
    </lineage>
</organism>
<proteinExistence type="predicted"/>
<evidence type="ECO:0000313" key="2">
    <source>
        <dbReference type="EMBL" id="CAD6340479.1"/>
    </source>
</evidence>
<dbReference type="OrthoDB" id="661197at2759"/>
<dbReference type="Proteomes" id="UP000604825">
    <property type="component" value="Unassembled WGS sequence"/>
</dbReference>
<dbReference type="AlphaFoldDB" id="A0A811SIV4"/>
<dbReference type="EMBL" id="CAJGYO010000019">
    <property type="protein sequence ID" value="CAD6340479.1"/>
    <property type="molecule type" value="Genomic_DNA"/>
</dbReference>
<evidence type="ECO:0000313" key="3">
    <source>
        <dbReference type="Proteomes" id="UP000604825"/>
    </source>
</evidence>
<comment type="caution">
    <text evidence="2">The sequence shown here is derived from an EMBL/GenBank/DDBJ whole genome shotgun (WGS) entry which is preliminary data.</text>
</comment>
<reference evidence="2" key="1">
    <citation type="submission" date="2020-10" db="EMBL/GenBank/DDBJ databases">
        <authorList>
            <person name="Han B."/>
            <person name="Lu T."/>
            <person name="Zhao Q."/>
            <person name="Huang X."/>
            <person name="Zhao Y."/>
        </authorList>
    </citation>
    <scope>NUCLEOTIDE SEQUENCE</scope>
</reference>
<feature type="compositionally biased region" description="Polar residues" evidence="1">
    <location>
        <begin position="268"/>
        <end position="278"/>
    </location>
</feature>
<feature type="compositionally biased region" description="Basic and acidic residues" evidence="1">
    <location>
        <begin position="226"/>
        <end position="249"/>
    </location>
</feature>
<dbReference type="InterPro" id="IPR038765">
    <property type="entry name" value="Papain-like_cys_pep_sf"/>
</dbReference>
<dbReference type="SUPFAM" id="SSF54001">
    <property type="entry name" value="Cysteine proteinases"/>
    <property type="match status" value="1"/>
</dbReference>
<accession>A0A811SIV4</accession>
<feature type="region of interest" description="Disordered" evidence="1">
    <location>
        <begin position="67"/>
        <end position="188"/>
    </location>
</feature>
<name>A0A811SIV4_9POAL</name>
<evidence type="ECO:0008006" key="4">
    <source>
        <dbReference type="Google" id="ProtNLM"/>
    </source>
</evidence>